<organism evidence="5 6">
    <name type="scientific">Salinimonas sediminis</name>
    <dbReference type="NCBI Taxonomy" id="2303538"/>
    <lineage>
        <taxon>Bacteria</taxon>
        <taxon>Pseudomonadati</taxon>
        <taxon>Pseudomonadota</taxon>
        <taxon>Gammaproteobacteria</taxon>
        <taxon>Alteromonadales</taxon>
        <taxon>Alteromonadaceae</taxon>
        <taxon>Alteromonas/Salinimonas group</taxon>
        <taxon>Salinimonas</taxon>
    </lineage>
</organism>
<evidence type="ECO:0000259" key="4">
    <source>
        <dbReference type="PROSITE" id="PS50887"/>
    </source>
</evidence>
<keyword evidence="6" id="KW-1185">Reference proteome</keyword>
<evidence type="ECO:0000259" key="2">
    <source>
        <dbReference type="PROSITE" id="PS50113"/>
    </source>
</evidence>
<dbReference type="NCBIfam" id="TIGR00254">
    <property type="entry name" value="GGDEF"/>
    <property type="match status" value="1"/>
</dbReference>
<dbReference type="PROSITE" id="PS50112">
    <property type="entry name" value="PAS"/>
    <property type="match status" value="1"/>
</dbReference>
<proteinExistence type="predicted"/>
<dbReference type="Pfam" id="PF00990">
    <property type="entry name" value="GGDEF"/>
    <property type="match status" value="1"/>
</dbReference>
<dbReference type="InterPro" id="IPR035965">
    <property type="entry name" value="PAS-like_dom_sf"/>
</dbReference>
<evidence type="ECO:0000313" key="5">
    <source>
        <dbReference type="EMBL" id="AXR06080.1"/>
    </source>
</evidence>
<dbReference type="InterPro" id="IPR000160">
    <property type="entry name" value="GGDEF_dom"/>
</dbReference>
<dbReference type="SMART" id="SM00052">
    <property type="entry name" value="EAL"/>
    <property type="match status" value="1"/>
</dbReference>
<dbReference type="PROSITE" id="PS50883">
    <property type="entry name" value="EAL"/>
    <property type="match status" value="1"/>
</dbReference>
<accession>A0A346NKM3</accession>
<dbReference type="InterPro" id="IPR001633">
    <property type="entry name" value="EAL_dom"/>
</dbReference>
<evidence type="ECO:0000259" key="1">
    <source>
        <dbReference type="PROSITE" id="PS50112"/>
    </source>
</evidence>
<dbReference type="InterPro" id="IPR029787">
    <property type="entry name" value="Nucleotide_cyclase"/>
</dbReference>
<feature type="domain" description="PAC" evidence="2">
    <location>
        <begin position="237"/>
        <end position="287"/>
    </location>
</feature>
<dbReference type="EMBL" id="CP031769">
    <property type="protein sequence ID" value="AXR06080.1"/>
    <property type="molecule type" value="Genomic_DNA"/>
</dbReference>
<dbReference type="SMART" id="SM00091">
    <property type="entry name" value="PAS"/>
    <property type="match status" value="1"/>
</dbReference>
<dbReference type="PANTHER" id="PTHR44757">
    <property type="entry name" value="DIGUANYLATE CYCLASE DGCP"/>
    <property type="match status" value="1"/>
</dbReference>
<dbReference type="AlphaFoldDB" id="A0A346NKM3"/>
<dbReference type="OrthoDB" id="6341453at2"/>
<dbReference type="Pfam" id="PF00563">
    <property type="entry name" value="EAL"/>
    <property type="match status" value="1"/>
</dbReference>
<dbReference type="Gene3D" id="3.30.70.270">
    <property type="match status" value="1"/>
</dbReference>
<dbReference type="Gene3D" id="3.20.20.450">
    <property type="entry name" value="EAL domain"/>
    <property type="match status" value="1"/>
</dbReference>
<sequence>MTPSPGLTVRKNKQGTARADLIISSVSMHPAVKGCWLAMASTDNPAEIISRYPPAFPSSLRERLAQFIYQALHQKASLLTLTEAPASASANAADPLGQEEPQVTWFCRRYATMDTNQSFLLLLKHVGDTIDPILENQLSLAGEIISLESSVLTAECETHLMDKIAMLEEVSMVARTGGWEFDIATNIIEWSAQTYRLFGLQYGHSLGVSRSLASFPSSSRLQIKTMVSQVSFDKQPRKHELPYFTARGKQRWARLTARYMEGGEAGRVVGTIVDVSEQRRLSDTEHNFTLYLRTILDKLNDAVLTVDNQGTIITANNAVQTIFGYDIDALIGSDITDILPSVFCCKDIATAVSRLDGLITKGTQLYAVHADMHDFPIELAVSEMVQDGYRQFVVIIKDITERKLASDSIYRMAFFDDVTNLPNIKSFEHDVRKLIEQAREARKDIFCVMLDIDKFSQYNLMYGKEIADYILRILAQRVAQRVGPLFTIYRGQADRFFVLYQACFDGHDKAVEELLNEAEWELQHGVLTNIPLDGHSQAITASLSSALIEGEKATYEKVVGILEFGRNSAKKQGLSGKVAFDRRAFSDYERHNFISQAFTQALENNEFFLVLQPQYNRDHQIVCSEALLRWVQPNLGMITPGEFIPIAEQSDAIVDIGYWVIDEACRILAHCQNSGVDTRIAINISGRHIVRPDFAEKLVAMVEKWQVRPNQLQLEITETTLVSSISIVRERMEMLATIGFSFSIDDFGTGYSSLSYLKELPISELKIDRYFVDEINFDQQEVPIVNTILDMAVAMNVSTVAEGIENDIQLHYLVSRGCNILQGFHLARPVPVDEWLPLVSAGHSVP</sequence>
<dbReference type="SUPFAM" id="SSF55073">
    <property type="entry name" value="Nucleotide cyclase"/>
    <property type="match status" value="1"/>
</dbReference>
<dbReference type="Pfam" id="PF13426">
    <property type="entry name" value="PAS_9"/>
    <property type="match status" value="2"/>
</dbReference>
<dbReference type="InterPro" id="IPR052155">
    <property type="entry name" value="Biofilm_reg_signaling"/>
</dbReference>
<dbReference type="CDD" id="cd01948">
    <property type="entry name" value="EAL"/>
    <property type="match status" value="1"/>
</dbReference>
<dbReference type="InterPro" id="IPR043128">
    <property type="entry name" value="Rev_trsase/Diguanyl_cyclase"/>
</dbReference>
<gene>
    <name evidence="5" type="ORF">D0Y50_06645</name>
</gene>
<reference evidence="5 6" key="1">
    <citation type="submission" date="2018-08" db="EMBL/GenBank/DDBJ databases">
        <title>Salinimonas sediminis sp. nov., a piezophilic bacterium isolated from a deep-sea sediment sample from the New Britain Trench.</title>
        <authorList>
            <person name="Cao J."/>
        </authorList>
    </citation>
    <scope>NUCLEOTIDE SEQUENCE [LARGE SCALE GENOMIC DNA]</scope>
    <source>
        <strain evidence="5 6">N102</strain>
    </source>
</reference>
<feature type="domain" description="GGDEF" evidence="4">
    <location>
        <begin position="443"/>
        <end position="582"/>
    </location>
</feature>
<dbReference type="PROSITE" id="PS50887">
    <property type="entry name" value="GGDEF"/>
    <property type="match status" value="1"/>
</dbReference>
<feature type="domain" description="EAL" evidence="3">
    <location>
        <begin position="591"/>
        <end position="843"/>
    </location>
</feature>
<evidence type="ECO:0000259" key="3">
    <source>
        <dbReference type="PROSITE" id="PS50883"/>
    </source>
</evidence>
<protein>
    <submittedName>
        <fullName evidence="5">Phosphodiesterase</fullName>
    </submittedName>
</protein>
<dbReference type="RefSeq" id="WP_117316076.1">
    <property type="nucleotide sequence ID" value="NZ_CP031769.1"/>
</dbReference>
<dbReference type="Gene3D" id="3.30.450.20">
    <property type="entry name" value="PAS domain"/>
    <property type="match status" value="2"/>
</dbReference>
<dbReference type="PROSITE" id="PS50113">
    <property type="entry name" value="PAC"/>
    <property type="match status" value="1"/>
</dbReference>
<dbReference type="InterPro" id="IPR000700">
    <property type="entry name" value="PAS-assoc_C"/>
</dbReference>
<dbReference type="PANTHER" id="PTHR44757:SF2">
    <property type="entry name" value="BIOFILM ARCHITECTURE MAINTENANCE PROTEIN MBAA"/>
    <property type="match status" value="1"/>
</dbReference>
<evidence type="ECO:0000313" key="6">
    <source>
        <dbReference type="Proteomes" id="UP000262073"/>
    </source>
</evidence>
<dbReference type="Proteomes" id="UP000262073">
    <property type="component" value="Chromosome"/>
</dbReference>
<dbReference type="CDD" id="cd00130">
    <property type="entry name" value="PAS"/>
    <property type="match status" value="1"/>
</dbReference>
<name>A0A346NKM3_9ALTE</name>
<dbReference type="SUPFAM" id="SSF55785">
    <property type="entry name" value="PYP-like sensor domain (PAS domain)"/>
    <property type="match status" value="2"/>
</dbReference>
<dbReference type="KEGG" id="salm:D0Y50_06645"/>
<dbReference type="InterPro" id="IPR035919">
    <property type="entry name" value="EAL_sf"/>
</dbReference>
<dbReference type="SUPFAM" id="SSF141868">
    <property type="entry name" value="EAL domain-like"/>
    <property type="match status" value="1"/>
</dbReference>
<dbReference type="NCBIfam" id="TIGR00229">
    <property type="entry name" value="sensory_box"/>
    <property type="match status" value="2"/>
</dbReference>
<feature type="domain" description="PAS" evidence="1">
    <location>
        <begin position="288"/>
        <end position="339"/>
    </location>
</feature>
<dbReference type="InterPro" id="IPR000014">
    <property type="entry name" value="PAS"/>
</dbReference>
<dbReference type="SMART" id="SM00267">
    <property type="entry name" value="GGDEF"/>
    <property type="match status" value="1"/>
</dbReference>